<evidence type="ECO:0000256" key="5">
    <source>
        <dbReference type="ARBA" id="ARBA00023242"/>
    </source>
</evidence>
<evidence type="ECO:0000256" key="3">
    <source>
        <dbReference type="ARBA" id="ARBA00023015"/>
    </source>
</evidence>
<gene>
    <name evidence="9" type="ORF">AABB24_020673</name>
</gene>
<comment type="subcellular location">
    <subcellularLocation>
        <location evidence="1 6">Nucleus</location>
    </subcellularLocation>
</comment>
<organism evidence="9 10">
    <name type="scientific">Solanum stoloniferum</name>
    <dbReference type="NCBI Taxonomy" id="62892"/>
    <lineage>
        <taxon>Eukaryota</taxon>
        <taxon>Viridiplantae</taxon>
        <taxon>Streptophyta</taxon>
        <taxon>Embryophyta</taxon>
        <taxon>Tracheophyta</taxon>
        <taxon>Spermatophyta</taxon>
        <taxon>Magnoliopsida</taxon>
        <taxon>eudicotyledons</taxon>
        <taxon>Gunneridae</taxon>
        <taxon>Pentapetalae</taxon>
        <taxon>asterids</taxon>
        <taxon>lamiids</taxon>
        <taxon>Solanales</taxon>
        <taxon>Solanaceae</taxon>
        <taxon>Solanoideae</taxon>
        <taxon>Solaneae</taxon>
        <taxon>Solanum</taxon>
    </lineage>
</organism>
<evidence type="ECO:0000259" key="8">
    <source>
        <dbReference type="PROSITE" id="PS51754"/>
    </source>
</evidence>
<feature type="region of interest" description="Disordered" evidence="7">
    <location>
        <begin position="210"/>
        <end position="236"/>
    </location>
</feature>
<dbReference type="GO" id="GO:0005634">
    <property type="term" value="C:nucleus"/>
    <property type="evidence" value="ECO:0007669"/>
    <property type="project" value="UniProtKB-SubCell"/>
</dbReference>
<dbReference type="NCBIfam" id="TIGR01568">
    <property type="entry name" value="A_thal_3678"/>
    <property type="match status" value="1"/>
</dbReference>
<proteinExistence type="predicted"/>
<feature type="domain" description="OVATE" evidence="8">
    <location>
        <begin position="240"/>
        <end position="299"/>
    </location>
</feature>
<keyword evidence="3 6" id="KW-0805">Transcription regulation</keyword>
<keyword evidence="10" id="KW-1185">Reference proteome</keyword>
<evidence type="ECO:0000313" key="10">
    <source>
        <dbReference type="Proteomes" id="UP001627284"/>
    </source>
</evidence>
<sequence length="305" mass="35516">FSLQIQKQKNNSLLLFIFFFFLSFQMENRFKMKISSLFKSSFGSCKSKNISDDIDNNKKPVFHTQNHQHYQLVDLFSPKPSPFPSMFRHKCPQNPLPSSGVRRNFLQAATSVYCHNSTLDTNGRKCPPASPNFPHDEYSQEKCNSKYYEKNSKKKNKKKKFKKMTNSKIKKFTNFDEEFANFHYKGLFSSDEESELDEDDNNTLFSSRSFTNSDSSEYSLRRKPRRRRAAKGGVKGSLAVVKKSKDPYGDFRDSMLEMIMENQIFGAKELENLLECFLKLNSQYHHEVIIDVFTEICEALFSSLS</sequence>
<accession>A0ABD2TAI8</accession>
<protein>
    <recommendedName>
        <fullName evidence="6">Transcription repressor</fullName>
    </recommendedName>
    <alternativeName>
        <fullName evidence="6">Ovate family protein</fullName>
    </alternativeName>
</protein>
<dbReference type="PROSITE" id="PS51754">
    <property type="entry name" value="OVATE"/>
    <property type="match status" value="1"/>
</dbReference>
<dbReference type="PANTHER" id="PTHR33057">
    <property type="entry name" value="TRANSCRIPTION REPRESSOR OFP7-RELATED"/>
    <property type="match status" value="1"/>
</dbReference>
<evidence type="ECO:0000256" key="2">
    <source>
        <dbReference type="ARBA" id="ARBA00022491"/>
    </source>
</evidence>
<name>A0ABD2TAI8_9SOLN</name>
<comment type="caution">
    <text evidence="9">The sequence shown here is derived from an EMBL/GenBank/DDBJ whole genome shotgun (WGS) entry which is preliminary data.</text>
</comment>
<keyword evidence="5 6" id="KW-0539">Nucleus</keyword>
<keyword evidence="2 6" id="KW-0678">Repressor</keyword>
<dbReference type="Proteomes" id="UP001627284">
    <property type="component" value="Unassembled WGS sequence"/>
</dbReference>
<evidence type="ECO:0000256" key="6">
    <source>
        <dbReference type="RuleBase" id="RU367028"/>
    </source>
</evidence>
<evidence type="ECO:0000256" key="1">
    <source>
        <dbReference type="ARBA" id="ARBA00004123"/>
    </source>
</evidence>
<dbReference type="InterPro" id="IPR006458">
    <property type="entry name" value="Ovate_C"/>
</dbReference>
<evidence type="ECO:0000256" key="4">
    <source>
        <dbReference type="ARBA" id="ARBA00023163"/>
    </source>
</evidence>
<keyword evidence="4 6" id="KW-0804">Transcription</keyword>
<reference evidence="9 10" key="1">
    <citation type="submission" date="2024-05" db="EMBL/GenBank/DDBJ databases">
        <title>De novo assembly of an allotetraploid wild potato.</title>
        <authorList>
            <person name="Hosaka A.J."/>
        </authorList>
    </citation>
    <scope>NUCLEOTIDE SEQUENCE [LARGE SCALE GENOMIC DNA]</scope>
    <source>
        <tissue evidence="9">Young leaves</tissue>
    </source>
</reference>
<dbReference type="AlphaFoldDB" id="A0ABD2TAI8"/>
<comment type="function">
    <text evidence="6">Transcriptional repressor that regulates multiple aspects of plant growth and development.</text>
</comment>
<dbReference type="Pfam" id="PF04844">
    <property type="entry name" value="Ovate"/>
    <property type="match status" value="1"/>
</dbReference>
<dbReference type="PANTHER" id="PTHR33057:SF214">
    <property type="entry name" value="TRANSCRIPTION REPRESSOR"/>
    <property type="match status" value="1"/>
</dbReference>
<evidence type="ECO:0000256" key="7">
    <source>
        <dbReference type="SAM" id="MobiDB-lite"/>
    </source>
</evidence>
<dbReference type="GO" id="GO:0045892">
    <property type="term" value="P:negative regulation of DNA-templated transcription"/>
    <property type="evidence" value="ECO:0007669"/>
    <property type="project" value="UniProtKB-UniRule"/>
</dbReference>
<dbReference type="EMBL" id="JBJKTR010000012">
    <property type="protein sequence ID" value="KAL3352803.1"/>
    <property type="molecule type" value="Genomic_DNA"/>
</dbReference>
<evidence type="ECO:0000313" key="9">
    <source>
        <dbReference type="EMBL" id="KAL3352803.1"/>
    </source>
</evidence>
<dbReference type="InterPro" id="IPR038933">
    <property type="entry name" value="Ovate"/>
</dbReference>
<feature type="compositionally biased region" description="Basic residues" evidence="7">
    <location>
        <begin position="221"/>
        <end position="230"/>
    </location>
</feature>
<feature type="non-terminal residue" evidence="9">
    <location>
        <position position="1"/>
    </location>
</feature>